<evidence type="ECO:0000313" key="1">
    <source>
        <dbReference type="EMBL" id="TKW61861.1"/>
    </source>
</evidence>
<reference evidence="1 2" key="1">
    <citation type="journal article" date="2017" name="Nat. Commun.">
        <title>In situ click chemistry generation of cyclooxygenase-2 inhibitors.</title>
        <authorList>
            <person name="Bhardwaj A."/>
            <person name="Kaur J."/>
            <person name="Wuest M."/>
            <person name="Wuest F."/>
        </authorList>
    </citation>
    <scope>NUCLEOTIDE SEQUENCE [LARGE SCALE GENOMIC DNA]</scope>
    <source>
        <strain evidence="1">S2_018_000_R2_106</strain>
    </source>
</reference>
<dbReference type="AlphaFoldDB" id="A0A6N4RA60"/>
<protein>
    <submittedName>
        <fullName evidence="1">Uncharacterized protein</fullName>
    </submittedName>
</protein>
<organism evidence="1 2">
    <name type="scientific">Blastochloris viridis</name>
    <name type="common">Rhodopseudomonas viridis</name>
    <dbReference type="NCBI Taxonomy" id="1079"/>
    <lineage>
        <taxon>Bacteria</taxon>
        <taxon>Pseudomonadati</taxon>
        <taxon>Pseudomonadota</taxon>
        <taxon>Alphaproteobacteria</taxon>
        <taxon>Hyphomicrobiales</taxon>
        <taxon>Blastochloridaceae</taxon>
        <taxon>Blastochloris</taxon>
    </lineage>
</organism>
<dbReference type="EMBL" id="VAFM01000001">
    <property type="protein sequence ID" value="TKW61861.1"/>
    <property type="molecule type" value="Genomic_DNA"/>
</dbReference>
<name>A0A6N4RA60_BLAVI</name>
<proteinExistence type="predicted"/>
<sequence>MQVQNALASKSIRRFKEASKTYMAEWFREFLRTHPSKKLAANNYLAPLKQFMKHMKNELRKMRPAGASGVAEGNWKLPCKLKSAKAWAFLEKQFAQLRIHMMPAVRDTAPKHVVPKGSFQIVPSQPKLPVDDDVPRRKRKPVSSTTFMRVGEMILPVINSEAFLRRPRDEVWKSLHEKVAKAPTNRREKRGQTKPNARCL</sequence>
<comment type="caution">
    <text evidence="1">The sequence shown here is derived from an EMBL/GenBank/DDBJ whole genome shotgun (WGS) entry which is preliminary data.</text>
</comment>
<dbReference type="Proteomes" id="UP000320948">
    <property type="component" value="Unassembled WGS sequence"/>
</dbReference>
<evidence type="ECO:0000313" key="2">
    <source>
        <dbReference type="Proteomes" id="UP000320948"/>
    </source>
</evidence>
<gene>
    <name evidence="1" type="ORF">DI628_04370</name>
</gene>
<accession>A0A6N4RA60</accession>